<sequence length="168" mass="19294">MQERALEEKQLAIKEGNIEDELPYITVIVDGSWDKRSYGHRKYFDKNINSKCDYKIVVPCVSVKEESLKVADTLAKIDVNYENDADFEKVVSSEVRQMSNLMLQTYHQRIEFSANGVFLLDGTLIYSDSQTMQAMTSHSVSPISFFQRICLRPGHNFYPKSSLPLVEL</sequence>
<reference evidence="1" key="1">
    <citation type="submission" date="2019-08" db="EMBL/GenBank/DDBJ databases">
        <title>The genome of the North American firefly Photinus pyralis.</title>
        <authorList>
            <consortium name="Photinus pyralis genome working group"/>
            <person name="Fallon T.R."/>
            <person name="Sander Lower S.E."/>
            <person name="Weng J.-K."/>
        </authorList>
    </citation>
    <scope>NUCLEOTIDE SEQUENCE</scope>
    <source>
        <strain evidence="1">TRF0915ILg1</strain>
        <tissue evidence="1">Whole body</tissue>
    </source>
</reference>
<keyword evidence="2" id="KW-1185">Reference proteome</keyword>
<dbReference type="OrthoDB" id="6431392at2759"/>
<evidence type="ECO:0000313" key="2">
    <source>
        <dbReference type="Proteomes" id="UP000801492"/>
    </source>
</evidence>
<evidence type="ECO:0000313" key="1">
    <source>
        <dbReference type="EMBL" id="KAF2904242.1"/>
    </source>
</evidence>
<comment type="caution">
    <text evidence="1">The sequence shown here is derived from an EMBL/GenBank/DDBJ whole genome shotgun (WGS) entry which is preliminary data.</text>
</comment>
<proteinExistence type="predicted"/>
<protein>
    <submittedName>
        <fullName evidence="1">Uncharacterized protein</fullName>
    </submittedName>
</protein>
<dbReference type="AlphaFoldDB" id="A0A8K0GJR7"/>
<accession>A0A8K0GJR7</accession>
<name>A0A8K0GJR7_IGNLU</name>
<dbReference type="Proteomes" id="UP000801492">
    <property type="component" value="Unassembled WGS sequence"/>
</dbReference>
<dbReference type="EMBL" id="VTPC01000812">
    <property type="protein sequence ID" value="KAF2904242.1"/>
    <property type="molecule type" value="Genomic_DNA"/>
</dbReference>
<gene>
    <name evidence="1" type="ORF">ILUMI_01938</name>
</gene>
<organism evidence="1 2">
    <name type="scientific">Ignelater luminosus</name>
    <name type="common">Cucubano</name>
    <name type="synonym">Pyrophorus luminosus</name>
    <dbReference type="NCBI Taxonomy" id="2038154"/>
    <lineage>
        <taxon>Eukaryota</taxon>
        <taxon>Metazoa</taxon>
        <taxon>Ecdysozoa</taxon>
        <taxon>Arthropoda</taxon>
        <taxon>Hexapoda</taxon>
        <taxon>Insecta</taxon>
        <taxon>Pterygota</taxon>
        <taxon>Neoptera</taxon>
        <taxon>Endopterygota</taxon>
        <taxon>Coleoptera</taxon>
        <taxon>Polyphaga</taxon>
        <taxon>Elateriformia</taxon>
        <taxon>Elateroidea</taxon>
        <taxon>Elateridae</taxon>
        <taxon>Agrypninae</taxon>
        <taxon>Pyrophorini</taxon>
        <taxon>Ignelater</taxon>
    </lineage>
</organism>